<reference evidence="2 3" key="1">
    <citation type="submission" date="2022-09" db="EMBL/GenBank/DDBJ databases">
        <title>Intensive care unit water sources are persistently colonized with multi-drug resistant bacteria and are the site of extensive horizontal gene transfer of antibiotic resistance genes.</title>
        <authorList>
            <person name="Diorio-Toth L."/>
        </authorList>
    </citation>
    <scope>NUCLEOTIDE SEQUENCE [LARGE SCALE GENOMIC DNA]</scope>
    <source>
        <strain evidence="2 3">GD03967</strain>
    </source>
</reference>
<dbReference type="Gene3D" id="2.60.40.4150">
    <property type="entry name" value="Type VI secretion system, lipoprotein SciN"/>
    <property type="match status" value="1"/>
</dbReference>
<dbReference type="AlphaFoldDB" id="A0ABD4YTN9"/>
<dbReference type="Pfam" id="PF12790">
    <property type="entry name" value="T6SS-SciN"/>
    <property type="match status" value="1"/>
</dbReference>
<feature type="region of interest" description="Disordered" evidence="1">
    <location>
        <begin position="58"/>
        <end position="88"/>
    </location>
</feature>
<organism evidence="2 3">
    <name type="scientific">Achromobacter mucicolens</name>
    <dbReference type="NCBI Taxonomy" id="1389922"/>
    <lineage>
        <taxon>Bacteria</taxon>
        <taxon>Pseudomonadati</taxon>
        <taxon>Pseudomonadota</taxon>
        <taxon>Betaproteobacteria</taxon>
        <taxon>Burkholderiales</taxon>
        <taxon>Alcaligenaceae</taxon>
        <taxon>Achromobacter</taxon>
    </lineage>
</organism>
<dbReference type="PANTHER" id="PTHR37625:SF5">
    <property type="entry name" value="LIPOPROTEIN"/>
    <property type="match status" value="1"/>
</dbReference>
<evidence type="ECO:0000313" key="3">
    <source>
        <dbReference type="Proteomes" id="UP001158644"/>
    </source>
</evidence>
<comment type="caution">
    <text evidence="2">The sequence shown here is derived from an EMBL/GenBank/DDBJ whole genome shotgun (WGS) entry which is preliminary data.</text>
</comment>
<dbReference type="RefSeq" id="WP_279990701.1">
    <property type="nucleotide sequence ID" value="NZ_JAOBZK010000011.1"/>
</dbReference>
<sequence length="336" mass="35683">MKRPILAGLAVSMLVGCGTVGEVLTKTGQILMDPSIPVGAPDDQPSLIGLSLYAADDVNPNPESAHAPQPADLSGTAQPGGDASGDAFEISLRSGNRHDLIGELRALLDELEDTAASPQSMSRVDRGSSRVSQARVVVSLSPLPARLDVSPHYLPNRGFGAPAAAASQHLTSAPSPLALVDEDIADPQAHVPARGLGQYSQGLDFAALPPATPSRSLATPIAFKVLQLKDDSLLLNADPLLLAKDLEKALGTTFVTQDDYVLQPGQFKYIDFARIRPDTRYVAIVADFHAQNGAVWKQAFRLEPKGRRYALLLTLRGTRVAITDESHRPLQSSSNP</sequence>
<dbReference type="EMBL" id="JAOBZK010000011">
    <property type="protein sequence ID" value="MDH1178538.1"/>
    <property type="molecule type" value="Genomic_DNA"/>
</dbReference>
<proteinExistence type="predicted"/>
<evidence type="ECO:0000313" key="2">
    <source>
        <dbReference type="EMBL" id="MDH1178538.1"/>
    </source>
</evidence>
<name>A0ABD4YTN9_9BURK</name>
<dbReference type="NCBIfam" id="TIGR03352">
    <property type="entry name" value="VI_chp_3"/>
    <property type="match status" value="1"/>
</dbReference>
<protein>
    <submittedName>
        <fullName evidence="2">Type VI secretion system lipoprotein TssJ</fullName>
    </submittedName>
</protein>
<evidence type="ECO:0000256" key="1">
    <source>
        <dbReference type="SAM" id="MobiDB-lite"/>
    </source>
</evidence>
<gene>
    <name evidence="2" type="primary">tssJ</name>
    <name evidence="2" type="ORF">N5C72_10660</name>
</gene>
<dbReference type="PROSITE" id="PS51257">
    <property type="entry name" value="PROKAR_LIPOPROTEIN"/>
    <property type="match status" value="1"/>
</dbReference>
<dbReference type="PANTHER" id="PTHR37625">
    <property type="entry name" value="OUTER MEMBRANE LIPOPROTEIN-RELATED"/>
    <property type="match status" value="1"/>
</dbReference>
<dbReference type="InterPro" id="IPR038706">
    <property type="entry name" value="Type_VI_SciN-like_sf"/>
</dbReference>
<keyword evidence="2" id="KW-0449">Lipoprotein</keyword>
<accession>A0ABD4YTN9</accession>
<dbReference type="Proteomes" id="UP001158644">
    <property type="component" value="Unassembled WGS sequence"/>
</dbReference>
<dbReference type="InterPro" id="IPR017734">
    <property type="entry name" value="T6SS_SciN"/>
</dbReference>